<proteinExistence type="predicted"/>
<feature type="binding site" evidence="6">
    <location>
        <position position="587"/>
    </location>
    <ligand>
        <name>ATP</name>
        <dbReference type="ChEBI" id="CHEBI:30616"/>
    </ligand>
</feature>
<dbReference type="PANTHER" id="PTHR11584">
    <property type="entry name" value="SERINE/THREONINE PROTEIN KINASE"/>
    <property type="match status" value="1"/>
</dbReference>
<evidence type="ECO:0000313" key="10">
    <source>
        <dbReference type="EMBL" id="CUG88893.1"/>
    </source>
</evidence>
<dbReference type="PROSITE" id="PS00107">
    <property type="entry name" value="PROTEIN_KINASE_ATP"/>
    <property type="match status" value="1"/>
</dbReference>
<keyword evidence="4 10" id="KW-0418">Kinase</keyword>
<dbReference type="PROSITE" id="PS50011">
    <property type="entry name" value="PROTEIN_KINASE_DOM"/>
    <property type="match status" value="1"/>
</dbReference>
<evidence type="ECO:0000256" key="3">
    <source>
        <dbReference type="ARBA" id="ARBA00022741"/>
    </source>
</evidence>
<keyword evidence="5 6" id="KW-0067">ATP-binding</keyword>
<dbReference type="SMART" id="SM00220">
    <property type="entry name" value="S_TKc"/>
    <property type="match status" value="1"/>
</dbReference>
<feature type="compositionally biased region" description="Gly residues" evidence="7">
    <location>
        <begin position="25"/>
        <end position="45"/>
    </location>
</feature>
<name>A0A0S4JI20_BODSA</name>
<evidence type="ECO:0000256" key="1">
    <source>
        <dbReference type="ARBA" id="ARBA00022527"/>
    </source>
</evidence>
<keyword evidence="8" id="KW-0472">Membrane</keyword>
<dbReference type="Proteomes" id="UP000051952">
    <property type="component" value="Unassembled WGS sequence"/>
</dbReference>
<evidence type="ECO:0000256" key="4">
    <source>
        <dbReference type="ARBA" id="ARBA00022777"/>
    </source>
</evidence>
<accession>A0A0S4JI20</accession>
<dbReference type="GO" id="GO:0004674">
    <property type="term" value="F:protein serine/threonine kinase activity"/>
    <property type="evidence" value="ECO:0007669"/>
    <property type="project" value="UniProtKB-KW"/>
</dbReference>
<evidence type="ECO:0000256" key="5">
    <source>
        <dbReference type="ARBA" id="ARBA00022840"/>
    </source>
</evidence>
<organism evidence="10 11">
    <name type="scientific">Bodo saltans</name>
    <name type="common">Flagellated protozoan</name>
    <dbReference type="NCBI Taxonomy" id="75058"/>
    <lineage>
        <taxon>Eukaryota</taxon>
        <taxon>Discoba</taxon>
        <taxon>Euglenozoa</taxon>
        <taxon>Kinetoplastea</taxon>
        <taxon>Metakinetoplastina</taxon>
        <taxon>Eubodonida</taxon>
        <taxon>Bodonidae</taxon>
        <taxon>Bodo</taxon>
    </lineage>
</organism>
<protein>
    <submittedName>
        <fullName evidence="10">Protein kinase, putative</fullName>
    </submittedName>
</protein>
<feature type="transmembrane region" description="Helical" evidence="8">
    <location>
        <begin position="202"/>
        <end position="227"/>
    </location>
</feature>
<evidence type="ECO:0000256" key="6">
    <source>
        <dbReference type="PROSITE-ProRule" id="PRU10141"/>
    </source>
</evidence>
<dbReference type="InterPro" id="IPR008271">
    <property type="entry name" value="Ser/Thr_kinase_AS"/>
</dbReference>
<feature type="region of interest" description="Disordered" evidence="7">
    <location>
        <begin position="1"/>
        <end position="56"/>
    </location>
</feature>
<dbReference type="AlphaFoldDB" id="A0A0S4JI20"/>
<feature type="transmembrane region" description="Helical" evidence="8">
    <location>
        <begin position="239"/>
        <end position="264"/>
    </location>
</feature>
<evidence type="ECO:0000259" key="9">
    <source>
        <dbReference type="PROSITE" id="PS50011"/>
    </source>
</evidence>
<evidence type="ECO:0000256" key="7">
    <source>
        <dbReference type="SAM" id="MobiDB-lite"/>
    </source>
</evidence>
<evidence type="ECO:0000313" key="11">
    <source>
        <dbReference type="Proteomes" id="UP000051952"/>
    </source>
</evidence>
<dbReference type="GO" id="GO:0005524">
    <property type="term" value="F:ATP binding"/>
    <property type="evidence" value="ECO:0007669"/>
    <property type="project" value="UniProtKB-UniRule"/>
</dbReference>
<feature type="compositionally biased region" description="Polar residues" evidence="7">
    <location>
        <begin position="307"/>
        <end position="317"/>
    </location>
</feature>
<dbReference type="SUPFAM" id="SSF56112">
    <property type="entry name" value="Protein kinase-like (PK-like)"/>
    <property type="match status" value="1"/>
</dbReference>
<evidence type="ECO:0000256" key="2">
    <source>
        <dbReference type="ARBA" id="ARBA00022679"/>
    </source>
</evidence>
<keyword evidence="2" id="KW-0808">Transferase</keyword>
<keyword evidence="1" id="KW-0723">Serine/threonine-protein kinase</keyword>
<dbReference type="VEuPathDB" id="TriTrypDB:BSAL_18080"/>
<feature type="region of interest" description="Disordered" evidence="7">
    <location>
        <begin position="293"/>
        <end position="317"/>
    </location>
</feature>
<keyword evidence="8" id="KW-1133">Transmembrane helix</keyword>
<dbReference type="PROSITE" id="PS00108">
    <property type="entry name" value="PROTEIN_KINASE_ST"/>
    <property type="match status" value="1"/>
</dbReference>
<dbReference type="InterPro" id="IPR000719">
    <property type="entry name" value="Prot_kinase_dom"/>
</dbReference>
<dbReference type="Pfam" id="PF00069">
    <property type="entry name" value="Pkinase"/>
    <property type="match status" value="1"/>
</dbReference>
<dbReference type="InterPro" id="IPR017441">
    <property type="entry name" value="Protein_kinase_ATP_BS"/>
</dbReference>
<dbReference type="PANTHER" id="PTHR11584:SF369">
    <property type="entry name" value="MITOGEN-ACTIVATED PROTEIN KINASE KINASE KINASE 19-RELATED"/>
    <property type="match status" value="1"/>
</dbReference>
<reference evidence="11" key="1">
    <citation type="submission" date="2015-09" db="EMBL/GenBank/DDBJ databases">
        <authorList>
            <consortium name="Pathogen Informatics"/>
        </authorList>
    </citation>
    <scope>NUCLEOTIDE SEQUENCE [LARGE SCALE GENOMIC DNA]</scope>
    <source>
        <strain evidence="11">Lake Konstanz</strain>
    </source>
</reference>
<dbReference type="OrthoDB" id="40902at2759"/>
<gene>
    <name evidence="10" type="ORF">BSAL_18080</name>
</gene>
<feature type="compositionally biased region" description="Polar residues" evidence="7">
    <location>
        <begin position="1"/>
        <end position="23"/>
    </location>
</feature>
<dbReference type="Gene3D" id="1.10.510.10">
    <property type="entry name" value="Transferase(Phosphotransferase) domain 1"/>
    <property type="match status" value="1"/>
</dbReference>
<keyword evidence="11" id="KW-1185">Reference proteome</keyword>
<keyword evidence="3 6" id="KW-0547">Nucleotide-binding</keyword>
<dbReference type="InterPro" id="IPR011009">
    <property type="entry name" value="Kinase-like_dom_sf"/>
</dbReference>
<evidence type="ECO:0000256" key="8">
    <source>
        <dbReference type="SAM" id="Phobius"/>
    </source>
</evidence>
<sequence length="854" mass="94366">MPFMQSSSDGGFIQFPNTLSDQHQGGPGSSGGANGSGTFGQGSAHGAGSRQRGSGSSCARFEDVLVDPDSGDAPIIGRMKTQWNEDLTLMQLLLFLFEIHTFGAASEVPEEVWEGLARAVFEVENVILNPFLTKLSSADGFEALKSLVHCWREFGPGDDVYEASRELLDKVVEPDIVGTVHPTYWRALWEYLGTSSRLPFVMWMYIVMALLWIITLAGLLTVGIMSYASPENMSSATILAVNVIAAVIIGVFGTFSVIVGLSIAHHNAVMHGIVNFMEARRYRDMMPSDFMDGESNLSMSDSHHDGNNGNLSRSTPSIQGAGLSQVMGLGPGAAMGQNATPASSGNQIQHIANSSFGKHHGHLASSGSRAHLPRFGLQHSGGTSMMHMQSMLGGGLSTMNSTLGANNHNAIHQQEEREAKAFVLCNDTAVLTSLCVALWKHRVPVVTFSDPREFAPVALRARNDRMRILFIFSEMITETIYTSLRPMEEQYPQQIFYFSSQLHSMSRSEIVPKHLITYGVSEDDITRVILSAQEAAANVATVTHDIMRTGKHFTIPHYNLGRRLGGGAFGNVFEAEIESLGGRCAVKRIYFKAGESAERLREIGREVDIMSRLQHANIVQYLFCRREGNCICIFMELCEGGSLAGEIHKRTLTPDAIKHTLRQIIDAVMYLHENHIIHRDLKPENVLFRNGQVKLSDFGTAAKFQQIDRQQVKGTFPFMAPEVLLQEPYSYPCDVWSIGCIAADMLGITLEHRSLGMVQLTDFFKGLSMIMAIEVDADEPILKDFIERCFCRDPTRRPSPETLLQHSLLKSEDSSIRKHMEHSRNRPMRRPSLGVVSLRSMGLGGPNYDNESEF</sequence>
<dbReference type="EMBL" id="CYKH01001681">
    <property type="protein sequence ID" value="CUG88893.1"/>
    <property type="molecule type" value="Genomic_DNA"/>
</dbReference>
<keyword evidence="8" id="KW-0812">Transmembrane</keyword>
<feature type="domain" description="Protein kinase" evidence="9">
    <location>
        <begin position="558"/>
        <end position="809"/>
    </location>
</feature>
<feature type="compositionally biased region" description="Low complexity" evidence="7">
    <location>
        <begin position="46"/>
        <end position="56"/>
    </location>
</feature>